<keyword evidence="1" id="KW-1133">Transmembrane helix</keyword>
<gene>
    <name evidence="2" type="ORF">IPL58_12900</name>
</gene>
<protein>
    <submittedName>
        <fullName evidence="2">Uncharacterized protein</fullName>
    </submittedName>
</protein>
<name>A0A9D7K5C0_9PROT</name>
<keyword evidence="1" id="KW-0472">Membrane</keyword>
<comment type="caution">
    <text evidence="2">The sequence shown here is derived from an EMBL/GenBank/DDBJ whole genome shotgun (WGS) entry which is preliminary data.</text>
</comment>
<feature type="transmembrane region" description="Helical" evidence="1">
    <location>
        <begin position="20"/>
        <end position="42"/>
    </location>
</feature>
<dbReference type="AlphaFoldDB" id="A0A9D7K5C0"/>
<sequence>MPLTSVAGFGALLFSGFPGLAGLGLYALTGVVTAALVTRFILPQLAGPTAHMRDLSYIGQRLPTPSSIPPAPALADAGARRGALAYLGVQRNDLWHENLSVLSTVSAEDARQMAPCVPI</sequence>
<evidence type="ECO:0000256" key="1">
    <source>
        <dbReference type="SAM" id="Phobius"/>
    </source>
</evidence>
<keyword evidence="1" id="KW-0812">Transmembrane</keyword>
<evidence type="ECO:0000313" key="3">
    <source>
        <dbReference type="Proteomes" id="UP000886689"/>
    </source>
</evidence>
<evidence type="ECO:0000313" key="2">
    <source>
        <dbReference type="EMBL" id="MBK8524882.1"/>
    </source>
</evidence>
<dbReference type="Proteomes" id="UP000886689">
    <property type="component" value="Unassembled WGS sequence"/>
</dbReference>
<accession>A0A9D7K5C0</accession>
<reference evidence="2" key="1">
    <citation type="submission" date="2020-10" db="EMBL/GenBank/DDBJ databases">
        <title>Connecting structure to function with the recovery of over 1000 high-quality activated sludge metagenome-assembled genomes encoding full-length rRNA genes using long-read sequencing.</title>
        <authorList>
            <person name="Singleton C.M."/>
            <person name="Petriglieri F."/>
            <person name="Kristensen J.M."/>
            <person name="Kirkegaard R.H."/>
            <person name="Michaelsen T.Y."/>
            <person name="Andersen M.H."/>
            <person name="Karst S.M."/>
            <person name="Dueholm M.S."/>
            <person name="Nielsen P.H."/>
            <person name="Albertsen M."/>
        </authorList>
    </citation>
    <scope>NUCLEOTIDE SEQUENCE</scope>
    <source>
        <strain evidence="2">Hirt_18-Q3-R61-65_BATAC.395</strain>
    </source>
</reference>
<organism evidence="2 3">
    <name type="scientific">Candidatus Proximibacter danicus</name>
    <dbReference type="NCBI Taxonomy" id="2954365"/>
    <lineage>
        <taxon>Bacteria</taxon>
        <taxon>Pseudomonadati</taxon>
        <taxon>Pseudomonadota</taxon>
        <taxon>Betaproteobacteria</taxon>
        <taxon>Candidatus Proximibacter</taxon>
    </lineage>
</organism>
<proteinExistence type="predicted"/>
<dbReference type="EMBL" id="JADJUC010000017">
    <property type="protein sequence ID" value="MBK8524882.1"/>
    <property type="molecule type" value="Genomic_DNA"/>
</dbReference>
<dbReference type="SUPFAM" id="SSF82866">
    <property type="entry name" value="Multidrug efflux transporter AcrB transmembrane domain"/>
    <property type="match status" value="1"/>
</dbReference>